<dbReference type="InterPro" id="IPR029058">
    <property type="entry name" value="AB_hydrolase_fold"/>
</dbReference>
<evidence type="ECO:0000256" key="3">
    <source>
        <dbReference type="ARBA" id="ARBA00022801"/>
    </source>
</evidence>
<gene>
    <name evidence="6" type="ORF">CPB84DRAFT_1849227</name>
</gene>
<feature type="active site" description="Nucleophile" evidence="4">
    <location>
        <position position="153"/>
    </location>
</feature>
<accession>A0A9P5TJX4</accession>
<keyword evidence="3 6" id="KW-0378">Hydrolase</keyword>
<dbReference type="PANTHER" id="PTHR21661">
    <property type="entry name" value="EPOXIDE HYDROLASE 1-RELATED"/>
    <property type="match status" value="1"/>
</dbReference>
<dbReference type="Pfam" id="PF06441">
    <property type="entry name" value="EHN"/>
    <property type="match status" value="1"/>
</dbReference>
<comment type="caution">
    <text evidence="6">The sequence shown here is derived from an EMBL/GenBank/DDBJ whole genome shotgun (WGS) entry which is preliminary data.</text>
</comment>
<reference evidence="6" key="1">
    <citation type="submission" date="2020-11" db="EMBL/GenBank/DDBJ databases">
        <authorList>
            <consortium name="DOE Joint Genome Institute"/>
            <person name="Ahrendt S."/>
            <person name="Riley R."/>
            <person name="Andreopoulos W."/>
            <person name="LaButti K."/>
            <person name="Pangilinan J."/>
            <person name="Ruiz-duenas F.J."/>
            <person name="Barrasa J.M."/>
            <person name="Sanchez-Garcia M."/>
            <person name="Camarero S."/>
            <person name="Miyauchi S."/>
            <person name="Serrano A."/>
            <person name="Linde D."/>
            <person name="Babiker R."/>
            <person name="Drula E."/>
            <person name="Ayuso-Fernandez I."/>
            <person name="Pacheco R."/>
            <person name="Padilla G."/>
            <person name="Ferreira P."/>
            <person name="Barriuso J."/>
            <person name="Kellner H."/>
            <person name="Castanera R."/>
            <person name="Alfaro M."/>
            <person name="Ramirez L."/>
            <person name="Pisabarro A.G."/>
            <person name="Kuo A."/>
            <person name="Tritt A."/>
            <person name="Lipzen A."/>
            <person name="He G."/>
            <person name="Yan M."/>
            <person name="Ng V."/>
            <person name="Cullen D."/>
            <person name="Martin F."/>
            <person name="Rosso M.-N."/>
            <person name="Henrissat B."/>
            <person name="Hibbett D."/>
            <person name="Martinez A.T."/>
            <person name="Grigoriev I.V."/>
        </authorList>
    </citation>
    <scope>NUCLEOTIDE SEQUENCE</scope>
    <source>
        <strain evidence="6">AH 44721</strain>
    </source>
</reference>
<evidence type="ECO:0000313" key="6">
    <source>
        <dbReference type="EMBL" id="KAF8890006.1"/>
    </source>
</evidence>
<evidence type="ECO:0000313" key="7">
    <source>
        <dbReference type="Proteomes" id="UP000724874"/>
    </source>
</evidence>
<dbReference type="SUPFAM" id="SSF53474">
    <property type="entry name" value="alpha/beta-Hydrolases"/>
    <property type="match status" value="1"/>
</dbReference>
<name>A0A9P5TJX4_GYMJU</name>
<dbReference type="GO" id="GO:0097176">
    <property type="term" value="P:epoxide metabolic process"/>
    <property type="evidence" value="ECO:0007669"/>
    <property type="project" value="TreeGrafter"/>
</dbReference>
<dbReference type="InterPro" id="IPR010497">
    <property type="entry name" value="Epoxide_hydro_N"/>
</dbReference>
<evidence type="ECO:0000256" key="4">
    <source>
        <dbReference type="PIRSR" id="PIRSR001112-1"/>
    </source>
</evidence>
<evidence type="ECO:0000259" key="5">
    <source>
        <dbReference type="Pfam" id="PF06441"/>
    </source>
</evidence>
<evidence type="ECO:0000256" key="1">
    <source>
        <dbReference type="ARBA" id="ARBA00010088"/>
    </source>
</evidence>
<dbReference type="InterPro" id="IPR016292">
    <property type="entry name" value="Epoxide_hydrolase"/>
</dbReference>
<dbReference type="PANTHER" id="PTHR21661:SF35">
    <property type="entry name" value="EPOXIDE HYDROLASE"/>
    <property type="match status" value="1"/>
</dbReference>
<evidence type="ECO:0000256" key="2">
    <source>
        <dbReference type="ARBA" id="ARBA00022797"/>
    </source>
</evidence>
<dbReference type="AlphaFoldDB" id="A0A9P5TJX4"/>
<dbReference type="GO" id="GO:0004301">
    <property type="term" value="F:epoxide hydrolase activity"/>
    <property type="evidence" value="ECO:0007669"/>
    <property type="project" value="TreeGrafter"/>
</dbReference>
<feature type="active site" description="Proton donor" evidence="4">
    <location>
        <position position="291"/>
    </location>
</feature>
<proteinExistence type="inferred from homology"/>
<dbReference type="PIRSF" id="PIRSF001112">
    <property type="entry name" value="Epoxide_hydrolase"/>
    <property type="match status" value="1"/>
</dbReference>
<dbReference type="Gene3D" id="3.40.50.1820">
    <property type="entry name" value="alpha/beta hydrolase"/>
    <property type="match status" value="2"/>
</dbReference>
<dbReference type="PRINTS" id="PR00412">
    <property type="entry name" value="EPOXHYDRLASE"/>
</dbReference>
<dbReference type="Proteomes" id="UP000724874">
    <property type="component" value="Unassembled WGS sequence"/>
</dbReference>
<sequence>MKKIEFLRKKLALTRLPDELEDAGRDYERLLARWKDGYDWRIHEKKLNEELPQFQKEIDVDGHGRLNIHFIHRRSEVEGAIPLLFVHGWPGSFVEVRKILPLLIQGGKDHPAFHVVTFSLTRVWFLRGSETKGICNRSIRGGYEQYAMTQGGDWGYPITARIASTYGGRHAKAWHTNVEYARPGQDPPKLFSNPLLYFRNLVKGYTEAEKAGLQRTIWFREKGRGYSAEQSTQPQTLGYSLADSPAGLLAWIYEKLVNWTDEYPWEDDEVLTWISIYWFSTAGPTASTRIYYERVNEKARAAVPTIPHGASFFPKELYNVPRLWSKTRYRVFEAEHATGGHLAAHEKPEELVPDLRKMFGRGGQAYGVIEGKTGY</sequence>
<dbReference type="InterPro" id="IPR000639">
    <property type="entry name" value="Epox_hydrolase-like"/>
</dbReference>
<comment type="similarity">
    <text evidence="1">Belongs to the peptidase S33 family.</text>
</comment>
<feature type="domain" description="Epoxide hydrolase N-terminal" evidence="5">
    <location>
        <begin position="2"/>
        <end position="96"/>
    </location>
</feature>
<protein>
    <submittedName>
        <fullName evidence="6">Alpha/Beta hydrolase protein</fullName>
    </submittedName>
</protein>
<organism evidence="6 7">
    <name type="scientific">Gymnopilus junonius</name>
    <name type="common">Spectacular rustgill mushroom</name>
    <name type="synonym">Gymnopilus spectabilis subsp. junonius</name>
    <dbReference type="NCBI Taxonomy" id="109634"/>
    <lineage>
        <taxon>Eukaryota</taxon>
        <taxon>Fungi</taxon>
        <taxon>Dikarya</taxon>
        <taxon>Basidiomycota</taxon>
        <taxon>Agaricomycotina</taxon>
        <taxon>Agaricomycetes</taxon>
        <taxon>Agaricomycetidae</taxon>
        <taxon>Agaricales</taxon>
        <taxon>Agaricineae</taxon>
        <taxon>Hymenogastraceae</taxon>
        <taxon>Gymnopilus</taxon>
    </lineage>
</organism>
<dbReference type="EMBL" id="JADNYJ010000077">
    <property type="protein sequence ID" value="KAF8890006.1"/>
    <property type="molecule type" value="Genomic_DNA"/>
</dbReference>
<feature type="active site" description="Proton acceptor" evidence="4">
    <location>
        <position position="341"/>
    </location>
</feature>
<keyword evidence="7" id="KW-1185">Reference proteome</keyword>
<keyword evidence="2" id="KW-0058">Aromatic hydrocarbons catabolism</keyword>
<dbReference type="OrthoDB" id="7130006at2759"/>